<sequence length="59" mass="6878">MLIADLKEISSITNSYLQLPLLLRKWVNLLVVKIRFFNLQQVNAKQHRGVLFVASRPDE</sequence>
<evidence type="ECO:0000313" key="1">
    <source>
        <dbReference type="EMBL" id="JAH33862.1"/>
    </source>
</evidence>
<accession>A0A0E9RYA6</accession>
<reference evidence="1" key="2">
    <citation type="journal article" date="2015" name="Fish Shellfish Immunol.">
        <title>Early steps in the European eel (Anguilla anguilla)-Vibrio vulnificus interaction in the gills: Role of the RtxA13 toxin.</title>
        <authorList>
            <person name="Callol A."/>
            <person name="Pajuelo D."/>
            <person name="Ebbesson L."/>
            <person name="Teles M."/>
            <person name="MacKenzie S."/>
            <person name="Amaro C."/>
        </authorList>
    </citation>
    <scope>NUCLEOTIDE SEQUENCE</scope>
</reference>
<proteinExistence type="predicted"/>
<reference evidence="1" key="1">
    <citation type="submission" date="2014-11" db="EMBL/GenBank/DDBJ databases">
        <authorList>
            <person name="Amaro Gonzalez C."/>
        </authorList>
    </citation>
    <scope>NUCLEOTIDE SEQUENCE</scope>
</reference>
<dbReference type="EMBL" id="GBXM01074715">
    <property type="protein sequence ID" value="JAH33862.1"/>
    <property type="molecule type" value="Transcribed_RNA"/>
</dbReference>
<dbReference type="AlphaFoldDB" id="A0A0E9RYA6"/>
<name>A0A0E9RYA6_ANGAN</name>
<organism evidence="1">
    <name type="scientific">Anguilla anguilla</name>
    <name type="common">European freshwater eel</name>
    <name type="synonym">Muraena anguilla</name>
    <dbReference type="NCBI Taxonomy" id="7936"/>
    <lineage>
        <taxon>Eukaryota</taxon>
        <taxon>Metazoa</taxon>
        <taxon>Chordata</taxon>
        <taxon>Craniata</taxon>
        <taxon>Vertebrata</taxon>
        <taxon>Euteleostomi</taxon>
        <taxon>Actinopterygii</taxon>
        <taxon>Neopterygii</taxon>
        <taxon>Teleostei</taxon>
        <taxon>Anguilliformes</taxon>
        <taxon>Anguillidae</taxon>
        <taxon>Anguilla</taxon>
    </lineage>
</organism>
<protein>
    <submittedName>
        <fullName evidence="1">Uncharacterized protein</fullName>
    </submittedName>
</protein>